<gene>
    <name evidence="2" type="ORF">Ciccas_000027</name>
</gene>
<proteinExistence type="inferred from homology"/>
<dbReference type="InterPro" id="IPR029488">
    <property type="entry name" value="Hmw/CFAP97"/>
</dbReference>
<keyword evidence="3" id="KW-1185">Reference proteome</keyword>
<evidence type="ECO:0000256" key="1">
    <source>
        <dbReference type="ARBA" id="ARBA00008315"/>
    </source>
</evidence>
<dbReference type="EMBL" id="JBJKFK010000002">
    <property type="protein sequence ID" value="KAL3321271.1"/>
    <property type="molecule type" value="Genomic_DNA"/>
</dbReference>
<dbReference type="Proteomes" id="UP001626550">
    <property type="component" value="Unassembled WGS sequence"/>
</dbReference>
<dbReference type="Pfam" id="PF13879">
    <property type="entry name" value="Hmw_CFAP97"/>
    <property type="match status" value="1"/>
</dbReference>
<organism evidence="2 3">
    <name type="scientific">Cichlidogyrus casuarinus</name>
    <dbReference type="NCBI Taxonomy" id="1844966"/>
    <lineage>
        <taxon>Eukaryota</taxon>
        <taxon>Metazoa</taxon>
        <taxon>Spiralia</taxon>
        <taxon>Lophotrochozoa</taxon>
        <taxon>Platyhelminthes</taxon>
        <taxon>Monogenea</taxon>
        <taxon>Monopisthocotylea</taxon>
        <taxon>Dactylogyridea</taxon>
        <taxon>Ancyrocephalidae</taxon>
        <taxon>Cichlidogyrus</taxon>
    </lineage>
</organism>
<protein>
    <submittedName>
        <fullName evidence="2">Uncharacterized protein</fullName>
    </submittedName>
</protein>
<dbReference type="AlphaFoldDB" id="A0ABD2QP31"/>
<dbReference type="InterPro" id="IPR038792">
    <property type="entry name" value="CFAP97D1/2"/>
</dbReference>
<evidence type="ECO:0000313" key="3">
    <source>
        <dbReference type="Proteomes" id="UP001626550"/>
    </source>
</evidence>
<dbReference type="PANTHER" id="PTHR33768">
    <property type="entry name" value="MIP11318P"/>
    <property type="match status" value="1"/>
</dbReference>
<comment type="caution">
    <text evidence="2">The sequence shown here is derived from an EMBL/GenBank/DDBJ whole genome shotgun (WGS) entry which is preliminary data.</text>
</comment>
<reference evidence="2 3" key="1">
    <citation type="submission" date="2024-11" db="EMBL/GenBank/DDBJ databases">
        <title>Adaptive evolution of stress response genes in parasites aligns with host niche diversity.</title>
        <authorList>
            <person name="Hahn C."/>
            <person name="Resl P."/>
        </authorList>
    </citation>
    <scope>NUCLEOTIDE SEQUENCE [LARGE SCALE GENOMIC DNA]</scope>
    <source>
        <strain evidence="2">EGGRZ-B1_66</strain>
        <tissue evidence="2">Body</tissue>
    </source>
</reference>
<dbReference type="PANTHER" id="PTHR33768:SF3">
    <property type="entry name" value="MIP11318P"/>
    <property type="match status" value="1"/>
</dbReference>
<evidence type="ECO:0000313" key="2">
    <source>
        <dbReference type="EMBL" id="KAL3321271.1"/>
    </source>
</evidence>
<name>A0ABD2QP31_9PLAT</name>
<accession>A0ABD2QP31</accession>
<sequence length="171" mass="20517">MHSAYYSVKPTANKYLQSKWDEKDFDGHIKRIHKHLEVILKLVEERHHTIEKENRMLVEKMTRIMRTAGGIDNINNYVPKSLNLRKRQLDHLQIFRENKGIVERMLEQRKSQKNTHEDFGIRSWKECWKDTLKYMDNISKFPMHWWKVNACLLTICPNFEEITPPPSKSGL</sequence>
<comment type="similarity">
    <text evidence="1">Belongs to the CFAP97 family.</text>
</comment>